<name>A0A4S8HBG3_9BACT</name>
<evidence type="ECO:0000313" key="2">
    <source>
        <dbReference type="EMBL" id="THU31581.1"/>
    </source>
</evidence>
<proteinExistence type="predicted"/>
<dbReference type="Proteomes" id="UP000306918">
    <property type="component" value="Unassembled WGS sequence"/>
</dbReference>
<dbReference type="RefSeq" id="WP_136580587.1">
    <property type="nucleotide sequence ID" value="NZ_STFF01000013.1"/>
</dbReference>
<keyword evidence="1" id="KW-1133">Transmembrane helix</keyword>
<dbReference type="EMBL" id="STFF01000013">
    <property type="protein sequence ID" value="THU31581.1"/>
    <property type="molecule type" value="Genomic_DNA"/>
</dbReference>
<evidence type="ECO:0000256" key="1">
    <source>
        <dbReference type="SAM" id="Phobius"/>
    </source>
</evidence>
<sequence>MNLLPNYFKYIGAVCAVSFVMTLVIIQSFTGYTHQYPVLKKIFELLLILCLALIILSREKKEDEFIRYSRMRAAAFAFITGILSYVFRSFFTFFDVIAVESTFSCLLSESVFYLLIFHITIWGGLTNDK</sequence>
<dbReference type="AlphaFoldDB" id="A0A4S8HBG3"/>
<keyword evidence="3" id="KW-1185">Reference proteome</keyword>
<accession>A0A4S8HBG3</accession>
<keyword evidence="1" id="KW-0472">Membrane</keyword>
<feature type="transmembrane region" description="Helical" evidence="1">
    <location>
        <begin position="106"/>
        <end position="125"/>
    </location>
</feature>
<protein>
    <submittedName>
        <fullName evidence="2">Uncharacterized protein</fullName>
    </submittedName>
</protein>
<dbReference type="OrthoDB" id="1445931at2"/>
<feature type="transmembrane region" description="Helical" evidence="1">
    <location>
        <begin position="76"/>
        <end position="94"/>
    </location>
</feature>
<comment type="caution">
    <text evidence="2">The sequence shown here is derived from an EMBL/GenBank/DDBJ whole genome shotgun (WGS) entry which is preliminary data.</text>
</comment>
<feature type="transmembrane region" description="Helical" evidence="1">
    <location>
        <begin position="38"/>
        <end position="56"/>
    </location>
</feature>
<evidence type="ECO:0000313" key="3">
    <source>
        <dbReference type="Proteomes" id="UP000306918"/>
    </source>
</evidence>
<organism evidence="2 3">
    <name type="scientific">Niastella caeni</name>
    <dbReference type="NCBI Taxonomy" id="2569763"/>
    <lineage>
        <taxon>Bacteria</taxon>
        <taxon>Pseudomonadati</taxon>
        <taxon>Bacteroidota</taxon>
        <taxon>Chitinophagia</taxon>
        <taxon>Chitinophagales</taxon>
        <taxon>Chitinophagaceae</taxon>
        <taxon>Niastella</taxon>
    </lineage>
</organism>
<gene>
    <name evidence="2" type="ORF">FAM09_28570</name>
</gene>
<reference evidence="2 3" key="1">
    <citation type="submission" date="2019-04" db="EMBL/GenBank/DDBJ databases">
        <title>Niastella caeni sp. nov., isolated from activated sludge.</title>
        <authorList>
            <person name="Sheng M."/>
        </authorList>
    </citation>
    <scope>NUCLEOTIDE SEQUENCE [LARGE SCALE GENOMIC DNA]</scope>
    <source>
        <strain evidence="2 3">HX-2-15</strain>
    </source>
</reference>
<keyword evidence="1" id="KW-0812">Transmembrane</keyword>
<feature type="transmembrane region" description="Helical" evidence="1">
    <location>
        <begin position="7"/>
        <end position="26"/>
    </location>
</feature>